<evidence type="ECO:0000256" key="2">
    <source>
        <dbReference type="SAM" id="SignalP"/>
    </source>
</evidence>
<dbReference type="SUPFAM" id="SSF53474">
    <property type="entry name" value="alpha/beta-Hydrolases"/>
    <property type="match status" value="1"/>
</dbReference>
<dbReference type="PANTHER" id="PTHR43056:SF10">
    <property type="entry name" value="COCE_NOND FAMILY, PUTATIVE (AFU_ORTHOLOGUE AFUA_7G00600)-RELATED"/>
    <property type="match status" value="1"/>
</dbReference>
<keyword evidence="5" id="KW-1185">Reference proteome</keyword>
<dbReference type="GO" id="GO:0008239">
    <property type="term" value="F:dipeptidyl-peptidase activity"/>
    <property type="evidence" value="ECO:0007669"/>
    <property type="project" value="InterPro"/>
</dbReference>
<dbReference type="InterPro" id="IPR050585">
    <property type="entry name" value="Xaa-Pro_dipeptidyl-ppase/CocE"/>
</dbReference>
<sequence>MSAPHRSGTGCRRVGRLVLAAGLAGAAVAVAGDRKPDLPTAYPAEWDVAFTQRAPLKVGEGFCQPPVGPGVSSGLCYGKYLGFEPKKISYAKGTRLFAASRPLACDIEMDQDVAITLRDGVKIYADVLRPAGQGKLPAIVAWGPYTKSLPQDPEWVYPKEMGVDPGWLTGLAKFEAPDAGYWSCHGYTVVNVDPRGVDVSEGDMQFFGRVDAADGYEVVEWVAAQPWSNGKVGIHGSSWLAMVQFHIAALRPPHLAAIAPASAHITDLYRHRLMKGGIPNTRLNTVLTRSMRGSNRYEEPSVMASRQPLMNAYWEDKIADMSKVEVPMYLVGSYGLEVQAAEMDGFFRVASRNKWLRITDKGTWADQYMPENVDDTRRFFDRYLKGVDNGWERTPRVRLAVLDPGGKDRVNVPASDWPPANTQYRKIYLDAANGTLSPRPVGSASSASYDARTGKRTFVYRFDRDTAVVGYLRLRLWVEVAGAEDGDFFVTVQKTGADGKVIEAARGYKGTGGRLRASMRALDAGLSTDFLPVPSFRKREPLDAGQIVPLDISISPTGMMWRAGQELRLTVAGDVLKGTTAPTNAGRHVIHAGGRYDAYLQIPVVALSGG</sequence>
<comment type="caution">
    <text evidence="4">The sequence shown here is derived from an EMBL/GenBank/DDBJ whole genome shotgun (WGS) entry which is preliminary data.</text>
</comment>
<feature type="chain" id="PRO_5020465914" description="Xaa-Pro dipeptidyl-peptidase C-terminal domain-containing protein" evidence="2">
    <location>
        <begin position="32"/>
        <end position="610"/>
    </location>
</feature>
<evidence type="ECO:0000259" key="3">
    <source>
        <dbReference type="SMART" id="SM00939"/>
    </source>
</evidence>
<protein>
    <recommendedName>
        <fullName evidence="3">Xaa-Pro dipeptidyl-peptidase C-terminal domain-containing protein</fullName>
    </recommendedName>
</protein>
<dbReference type="AlphaFoldDB" id="A0A4Q7NGU5"/>
<evidence type="ECO:0000256" key="1">
    <source>
        <dbReference type="ARBA" id="ARBA00022801"/>
    </source>
</evidence>
<dbReference type="EMBL" id="SGXC01000001">
    <property type="protein sequence ID" value="RZS84069.1"/>
    <property type="molecule type" value="Genomic_DNA"/>
</dbReference>
<reference evidence="4 5" key="1">
    <citation type="submission" date="2019-02" db="EMBL/GenBank/DDBJ databases">
        <title>Genomic Encyclopedia of Type Strains, Phase IV (KMG-IV): sequencing the most valuable type-strain genomes for metagenomic binning, comparative biology and taxonomic classification.</title>
        <authorList>
            <person name="Goeker M."/>
        </authorList>
    </citation>
    <scope>NUCLEOTIDE SEQUENCE [LARGE SCALE GENOMIC DNA]</scope>
    <source>
        <strain evidence="4 5">K24</strain>
    </source>
</reference>
<dbReference type="Gene3D" id="2.60.120.260">
    <property type="entry name" value="Galactose-binding domain-like"/>
    <property type="match status" value="1"/>
</dbReference>
<dbReference type="NCBIfam" id="TIGR00976">
    <property type="entry name" value="CocE_NonD"/>
    <property type="match status" value="1"/>
</dbReference>
<dbReference type="InterPro" id="IPR013736">
    <property type="entry name" value="Xaa-Pro_dipept_C"/>
</dbReference>
<accession>A0A4Q7NGU5</accession>
<feature type="domain" description="Xaa-Pro dipeptidyl-peptidase C-terminal" evidence="3">
    <location>
        <begin position="377"/>
        <end position="601"/>
    </location>
</feature>
<dbReference type="SMART" id="SM00939">
    <property type="entry name" value="PepX_C"/>
    <property type="match status" value="1"/>
</dbReference>
<proteinExistence type="predicted"/>
<dbReference type="Gene3D" id="3.40.50.1820">
    <property type="entry name" value="alpha/beta hydrolase"/>
    <property type="match status" value="1"/>
</dbReference>
<keyword evidence="1" id="KW-0378">Hydrolase</keyword>
<dbReference type="Pfam" id="PF08530">
    <property type="entry name" value="PepX_C"/>
    <property type="match status" value="1"/>
</dbReference>
<feature type="signal peptide" evidence="2">
    <location>
        <begin position="1"/>
        <end position="31"/>
    </location>
</feature>
<dbReference type="InterPro" id="IPR008979">
    <property type="entry name" value="Galactose-bd-like_sf"/>
</dbReference>
<dbReference type="RefSeq" id="WP_130355465.1">
    <property type="nucleotide sequence ID" value="NZ_SGXC01000001.1"/>
</dbReference>
<organism evidence="4 5">
    <name type="scientific">Pigmentiphaga kullae</name>
    <dbReference type="NCBI Taxonomy" id="151784"/>
    <lineage>
        <taxon>Bacteria</taxon>
        <taxon>Pseudomonadati</taxon>
        <taxon>Pseudomonadota</taxon>
        <taxon>Betaproteobacteria</taxon>
        <taxon>Burkholderiales</taxon>
        <taxon>Alcaligenaceae</taxon>
        <taxon>Pigmentiphaga</taxon>
    </lineage>
</organism>
<dbReference type="OrthoDB" id="9806163at2"/>
<dbReference type="Proteomes" id="UP000292445">
    <property type="component" value="Unassembled WGS sequence"/>
</dbReference>
<dbReference type="PANTHER" id="PTHR43056">
    <property type="entry name" value="PEPTIDASE S9 PROLYL OLIGOPEPTIDASE"/>
    <property type="match status" value="1"/>
</dbReference>
<dbReference type="InterPro" id="IPR029058">
    <property type="entry name" value="AB_hydrolase_fold"/>
</dbReference>
<dbReference type="SUPFAM" id="SSF49785">
    <property type="entry name" value="Galactose-binding domain-like"/>
    <property type="match status" value="1"/>
</dbReference>
<gene>
    <name evidence="4" type="ORF">EV675_0071</name>
</gene>
<evidence type="ECO:0000313" key="4">
    <source>
        <dbReference type="EMBL" id="RZS84069.1"/>
    </source>
</evidence>
<dbReference type="Gene3D" id="1.10.3020.20">
    <property type="match status" value="1"/>
</dbReference>
<dbReference type="Pfam" id="PF02129">
    <property type="entry name" value="Peptidase_S15"/>
    <property type="match status" value="1"/>
</dbReference>
<name>A0A4Q7NGU5_9BURK</name>
<keyword evidence="2" id="KW-0732">Signal</keyword>
<dbReference type="InterPro" id="IPR005674">
    <property type="entry name" value="CocE/Ser_esterase"/>
</dbReference>
<dbReference type="InterPro" id="IPR000383">
    <property type="entry name" value="Xaa-Pro-like_dom"/>
</dbReference>
<evidence type="ECO:0000313" key="5">
    <source>
        <dbReference type="Proteomes" id="UP000292445"/>
    </source>
</evidence>